<evidence type="ECO:0000256" key="2">
    <source>
        <dbReference type="ARBA" id="ARBA00022977"/>
    </source>
</evidence>
<dbReference type="PANTHER" id="PTHR20857">
    <property type="entry name" value="THIAMINE-PHOSPHATE PYROPHOSPHORYLASE"/>
    <property type="match status" value="1"/>
</dbReference>
<evidence type="ECO:0000256" key="1">
    <source>
        <dbReference type="ARBA" id="ARBA00004948"/>
    </source>
</evidence>
<protein>
    <submittedName>
        <fullName evidence="4">Thiamine phosphate synthase</fullName>
    </submittedName>
</protein>
<proteinExistence type="predicted"/>
<dbReference type="GO" id="GO:0005737">
    <property type="term" value="C:cytoplasm"/>
    <property type="evidence" value="ECO:0007669"/>
    <property type="project" value="TreeGrafter"/>
</dbReference>
<dbReference type="OrthoDB" id="194683at2"/>
<dbReference type="CDD" id="cd00564">
    <property type="entry name" value="TMP_TenI"/>
    <property type="match status" value="1"/>
</dbReference>
<dbReference type="InterPro" id="IPR013785">
    <property type="entry name" value="Aldolase_TIM"/>
</dbReference>
<dbReference type="InterPro" id="IPR036206">
    <property type="entry name" value="ThiamineP_synth_sf"/>
</dbReference>
<comment type="pathway">
    <text evidence="1">Cofactor biosynthesis; thiamine diphosphate biosynthesis.</text>
</comment>
<name>A0A3R5US39_ORNRH</name>
<dbReference type="PANTHER" id="PTHR20857:SF15">
    <property type="entry name" value="THIAMINE-PHOSPHATE SYNTHASE"/>
    <property type="match status" value="1"/>
</dbReference>
<accession>A0A3R5US39</accession>
<gene>
    <name evidence="4" type="ORF">EQP59_05980</name>
</gene>
<dbReference type="Pfam" id="PF02581">
    <property type="entry name" value="TMP-TENI"/>
    <property type="match status" value="1"/>
</dbReference>
<organism evidence="4 5">
    <name type="scientific">Ornithobacterium rhinotracheale</name>
    <dbReference type="NCBI Taxonomy" id="28251"/>
    <lineage>
        <taxon>Bacteria</taxon>
        <taxon>Pseudomonadati</taxon>
        <taxon>Bacteroidota</taxon>
        <taxon>Flavobacteriia</taxon>
        <taxon>Flavobacteriales</taxon>
        <taxon>Weeksellaceae</taxon>
        <taxon>Ornithobacterium</taxon>
    </lineage>
</organism>
<dbReference type="GO" id="GO:0004789">
    <property type="term" value="F:thiamine-phosphate diphosphorylase activity"/>
    <property type="evidence" value="ECO:0007669"/>
    <property type="project" value="TreeGrafter"/>
</dbReference>
<dbReference type="EMBL" id="CP035107">
    <property type="protein sequence ID" value="QAR30912.1"/>
    <property type="molecule type" value="Genomic_DNA"/>
</dbReference>
<evidence type="ECO:0000313" key="4">
    <source>
        <dbReference type="EMBL" id="QAR30912.1"/>
    </source>
</evidence>
<dbReference type="RefSeq" id="WP_128501377.1">
    <property type="nucleotide sequence ID" value="NZ_CP035107.1"/>
</dbReference>
<dbReference type="InterPro" id="IPR022998">
    <property type="entry name" value="ThiamineP_synth_TenI"/>
</dbReference>
<feature type="domain" description="Thiamine phosphate synthase/TenI" evidence="3">
    <location>
        <begin position="16"/>
        <end position="173"/>
    </location>
</feature>
<reference evidence="4 5" key="1">
    <citation type="submission" date="2019-01" db="EMBL/GenBank/DDBJ databases">
        <title>Whole Genome of Ornithobacterium rhinotracheale FARPER-174b.</title>
        <authorList>
            <person name="Tataje-Lavanda L.A."/>
            <person name="Montalvan A."/>
            <person name="Montesinos R."/>
            <person name="Zimic M."/>
            <person name="Fernandez-Sanchez M."/>
            <person name="Fernandez-Diaz M."/>
        </authorList>
    </citation>
    <scope>NUCLEOTIDE SEQUENCE [LARGE SCALE GENOMIC DNA]</scope>
    <source>
        <strain evidence="4 5">FARPER-174b</strain>
    </source>
</reference>
<dbReference type="SUPFAM" id="SSF51391">
    <property type="entry name" value="Thiamin phosphate synthase"/>
    <property type="match status" value="1"/>
</dbReference>
<dbReference type="AlphaFoldDB" id="A0A3R5US39"/>
<dbReference type="GO" id="GO:0009228">
    <property type="term" value="P:thiamine biosynthetic process"/>
    <property type="evidence" value="ECO:0007669"/>
    <property type="project" value="UniProtKB-KW"/>
</dbReference>
<sequence>MFIVITPENEIPNEIDLIREMAEFPITFHVRKPTFNEEKTKKWLLKFEENQLKKMVLHQHHELIEHFDLKGLHFKETHRKETKINQKIEFYRLKDKTLSASFHLQNEAESQNLFDYALLSPVFNSISKNNYQGKDFHLKNPLKPIIALGGITQNNLEKTKKYGFSGVAVLGSIWQRSKPLESFKNLYYKYLNIFQ</sequence>
<dbReference type="Proteomes" id="UP000287701">
    <property type="component" value="Chromosome"/>
</dbReference>
<evidence type="ECO:0000313" key="5">
    <source>
        <dbReference type="Proteomes" id="UP000287701"/>
    </source>
</evidence>
<evidence type="ECO:0000259" key="3">
    <source>
        <dbReference type="Pfam" id="PF02581"/>
    </source>
</evidence>
<keyword evidence="2" id="KW-0784">Thiamine biosynthesis</keyword>
<dbReference type="Gene3D" id="3.20.20.70">
    <property type="entry name" value="Aldolase class I"/>
    <property type="match status" value="1"/>
</dbReference>